<proteinExistence type="predicted"/>
<evidence type="ECO:0000256" key="1">
    <source>
        <dbReference type="SAM" id="SignalP"/>
    </source>
</evidence>
<reference evidence="2" key="1">
    <citation type="submission" date="2014-01" db="EMBL/GenBank/DDBJ databases">
        <title>The genome of the white-rot fungus Pycnoporus cinnabarinus: a basidiomycete model with a versatile arsenal for lignocellulosic biomass breakdown.</title>
        <authorList>
            <person name="Levasseur A."/>
            <person name="Lomascolo A."/>
            <person name="Ruiz-Duenas F.J."/>
            <person name="Uzan E."/>
            <person name="Piumi F."/>
            <person name="Kues U."/>
            <person name="Ram A.F.J."/>
            <person name="Murat C."/>
            <person name="Haon M."/>
            <person name="Benoit I."/>
            <person name="Arfi Y."/>
            <person name="Chevret D."/>
            <person name="Drula E."/>
            <person name="Kwon M.J."/>
            <person name="Gouret P."/>
            <person name="Lesage-Meessen L."/>
            <person name="Lombard V."/>
            <person name="Mariette J."/>
            <person name="Noirot C."/>
            <person name="Park J."/>
            <person name="Patyshakuliyeva A."/>
            <person name="Wieneger R.A.B."/>
            <person name="Wosten H.A.B."/>
            <person name="Martin F."/>
            <person name="Coutinho P.M."/>
            <person name="de Vries R."/>
            <person name="Martinez A.T."/>
            <person name="Klopp C."/>
            <person name="Pontarotti P."/>
            <person name="Henrissat B."/>
            <person name="Record E."/>
        </authorList>
    </citation>
    <scope>NUCLEOTIDE SEQUENCE [LARGE SCALE GENOMIC DNA]</scope>
    <source>
        <strain evidence="2">BRFM137</strain>
    </source>
</reference>
<dbReference type="HOGENOM" id="CLU_083660_2_1_1"/>
<dbReference type="EMBL" id="CCBP010000076">
    <property type="protein sequence ID" value="CDO70316.1"/>
    <property type="molecule type" value="Genomic_DNA"/>
</dbReference>
<protein>
    <submittedName>
        <fullName evidence="2">Uncharacterized protein</fullName>
    </submittedName>
</protein>
<gene>
    <name evidence="2" type="ORF">BN946_scf184843.g5</name>
</gene>
<sequence>MSSPSSVLAKTFLFFFALFGIFANLASAVPVAEVEKRDVYDPHVLYPHAGTVWYKGQRHNVTWDTSDHPVNITNYLGRIMLRKGLIATPLILEENFDILLGRIEVTVPWVTPGDDYSLVLYGDSGNFSPMFTIKE</sequence>
<evidence type="ECO:0000313" key="3">
    <source>
        <dbReference type="Proteomes" id="UP000029665"/>
    </source>
</evidence>
<evidence type="ECO:0000313" key="2">
    <source>
        <dbReference type="EMBL" id="CDO70316.1"/>
    </source>
</evidence>
<organism evidence="2 3">
    <name type="scientific">Pycnoporus cinnabarinus</name>
    <name type="common">Cinnabar-red polypore</name>
    <name type="synonym">Trametes cinnabarina</name>
    <dbReference type="NCBI Taxonomy" id="5643"/>
    <lineage>
        <taxon>Eukaryota</taxon>
        <taxon>Fungi</taxon>
        <taxon>Dikarya</taxon>
        <taxon>Basidiomycota</taxon>
        <taxon>Agaricomycotina</taxon>
        <taxon>Agaricomycetes</taxon>
        <taxon>Polyporales</taxon>
        <taxon>Polyporaceae</taxon>
        <taxon>Trametes</taxon>
    </lineage>
</organism>
<keyword evidence="3" id="KW-1185">Reference proteome</keyword>
<keyword evidence="1" id="KW-0732">Signal</keyword>
<feature type="signal peptide" evidence="1">
    <location>
        <begin position="1"/>
        <end position="28"/>
    </location>
</feature>
<dbReference type="OMA" id="FFFMANA"/>
<dbReference type="OrthoDB" id="2317741at2759"/>
<accession>A0A060S7X8</accession>
<comment type="caution">
    <text evidence="2">The sequence shown here is derived from an EMBL/GenBank/DDBJ whole genome shotgun (WGS) entry which is preliminary data.</text>
</comment>
<name>A0A060S7X8_PYCCI</name>
<dbReference type="Proteomes" id="UP000029665">
    <property type="component" value="Unassembled WGS sequence"/>
</dbReference>
<dbReference type="STRING" id="5643.A0A060S7X8"/>
<feature type="chain" id="PRO_5001587264" evidence="1">
    <location>
        <begin position="29"/>
        <end position="135"/>
    </location>
</feature>
<dbReference type="AlphaFoldDB" id="A0A060S7X8"/>